<evidence type="ECO:0000313" key="3">
    <source>
        <dbReference type="Proteomes" id="UP000738325"/>
    </source>
</evidence>
<feature type="compositionally biased region" description="Polar residues" evidence="1">
    <location>
        <begin position="55"/>
        <end position="68"/>
    </location>
</feature>
<accession>A0A9P6RUI2</accession>
<protein>
    <submittedName>
        <fullName evidence="2">Uncharacterized protein</fullName>
    </submittedName>
</protein>
<comment type="caution">
    <text evidence="2">The sequence shown here is derived from an EMBL/GenBank/DDBJ whole genome shotgun (WGS) entry which is preliminary data.</text>
</comment>
<evidence type="ECO:0000313" key="2">
    <source>
        <dbReference type="EMBL" id="KAG0329851.1"/>
    </source>
</evidence>
<proteinExistence type="predicted"/>
<sequence length="137" mass="14432">MDYSQRLHSAADPARFQGQSAQPETPTSTVPTPDEAKKGYSNTLQSAAAARAENTLPTATSRGSTLSQPAAAKEDRQDYKRELSAILKAIEMAGLPPLPAKIIGGATASGQDGKGADDDMDPSMKAFLELERKLKGT</sequence>
<keyword evidence="3" id="KW-1185">Reference proteome</keyword>
<dbReference type="OrthoDB" id="10064411at2759"/>
<name>A0A9P6RUI2_9FUNG</name>
<dbReference type="Proteomes" id="UP000738325">
    <property type="component" value="Unassembled WGS sequence"/>
</dbReference>
<dbReference type="EMBL" id="JAAAIP010000010">
    <property type="protein sequence ID" value="KAG0329851.1"/>
    <property type="molecule type" value="Genomic_DNA"/>
</dbReference>
<feature type="region of interest" description="Disordered" evidence="1">
    <location>
        <begin position="1"/>
        <end position="77"/>
    </location>
</feature>
<feature type="compositionally biased region" description="Polar residues" evidence="1">
    <location>
        <begin position="17"/>
        <end position="31"/>
    </location>
</feature>
<evidence type="ECO:0000256" key="1">
    <source>
        <dbReference type="SAM" id="MobiDB-lite"/>
    </source>
</evidence>
<organism evidence="2 3">
    <name type="scientific">Dissophora globulifera</name>
    <dbReference type="NCBI Taxonomy" id="979702"/>
    <lineage>
        <taxon>Eukaryota</taxon>
        <taxon>Fungi</taxon>
        <taxon>Fungi incertae sedis</taxon>
        <taxon>Mucoromycota</taxon>
        <taxon>Mortierellomycotina</taxon>
        <taxon>Mortierellomycetes</taxon>
        <taxon>Mortierellales</taxon>
        <taxon>Mortierellaceae</taxon>
        <taxon>Dissophora</taxon>
    </lineage>
</organism>
<reference evidence="2" key="1">
    <citation type="journal article" date="2020" name="Fungal Divers.">
        <title>Resolving the Mortierellaceae phylogeny through synthesis of multi-gene phylogenetics and phylogenomics.</title>
        <authorList>
            <person name="Vandepol N."/>
            <person name="Liber J."/>
            <person name="Desiro A."/>
            <person name="Na H."/>
            <person name="Kennedy M."/>
            <person name="Barry K."/>
            <person name="Grigoriev I.V."/>
            <person name="Miller A.N."/>
            <person name="O'Donnell K."/>
            <person name="Stajich J.E."/>
            <person name="Bonito G."/>
        </authorList>
    </citation>
    <scope>NUCLEOTIDE SEQUENCE</scope>
    <source>
        <strain evidence="2">REB-010B</strain>
    </source>
</reference>
<gene>
    <name evidence="2" type="ORF">BGZ99_000080</name>
</gene>
<dbReference type="AlphaFoldDB" id="A0A9P6RUI2"/>